<feature type="chain" id="PRO_5016379664" evidence="3">
    <location>
        <begin position="24"/>
        <end position="313"/>
    </location>
</feature>
<dbReference type="PANTHER" id="PTHR33542">
    <property type="entry name" value="SIROHYDROCHLORIN FERROCHELATASE, CHLOROPLASTIC"/>
    <property type="match status" value="1"/>
</dbReference>
<dbReference type="GO" id="GO:0046872">
    <property type="term" value="F:metal ion binding"/>
    <property type="evidence" value="ECO:0007669"/>
    <property type="project" value="UniProtKB-KW"/>
</dbReference>
<evidence type="ECO:0000313" key="5">
    <source>
        <dbReference type="Proteomes" id="UP000248168"/>
    </source>
</evidence>
<dbReference type="InterPro" id="IPR050963">
    <property type="entry name" value="Sirohydro_Cobaltochel/CbiX"/>
</dbReference>
<gene>
    <name evidence="4" type="ORF">NITLEN_10474</name>
</gene>
<accession>A0A330L0U9</accession>
<protein>
    <submittedName>
        <fullName evidence="4">Cobalamin (Vitamin B12) biosynthesis CbiX protein</fullName>
    </submittedName>
</protein>
<dbReference type="Pfam" id="PF01903">
    <property type="entry name" value="CbiX"/>
    <property type="match status" value="1"/>
</dbReference>
<dbReference type="AlphaFoldDB" id="A0A330L0U9"/>
<keyword evidence="5" id="KW-1185">Reference proteome</keyword>
<dbReference type="GO" id="GO:0016829">
    <property type="term" value="F:lyase activity"/>
    <property type="evidence" value="ECO:0007669"/>
    <property type="project" value="UniProtKB-KW"/>
</dbReference>
<feature type="signal peptide" evidence="3">
    <location>
        <begin position="1"/>
        <end position="23"/>
    </location>
</feature>
<evidence type="ECO:0000313" key="4">
    <source>
        <dbReference type="EMBL" id="SPP63388.1"/>
    </source>
</evidence>
<keyword evidence="1" id="KW-0479">Metal-binding</keyword>
<evidence type="ECO:0000256" key="1">
    <source>
        <dbReference type="ARBA" id="ARBA00022723"/>
    </source>
</evidence>
<evidence type="ECO:0000256" key="3">
    <source>
        <dbReference type="SAM" id="SignalP"/>
    </source>
</evidence>
<evidence type="ECO:0000256" key="2">
    <source>
        <dbReference type="ARBA" id="ARBA00023239"/>
    </source>
</evidence>
<sequence>MPVKMIVFFSALLMTVAPWAALAAPTTLPSSSSAPRIGVLLVNHGSRSVTWRQSLLQLEAQVAPTIMQGHAVQSVKTAFMEYTEPSIATRMKEFDHEGFTDVIIVPVFLTVSPHTFDDIPTIVGLKEDPHSMQQLKIENIQRYSPKAKPHITPPLDFTDILQKNLLRRVTALSHNPADEGLVLIGYGDETYDKEWVELFNKAAGYVREHTGITGYSYGWCGHIANYKPEETTAAINSVLKTSGTALVIPVLVAHDEQFQIKIIGDGIAKVPDSKKRVQYRPDSILPDPNIERWVVAVTDEYVRKIQPQVSRVN</sequence>
<keyword evidence="3" id="KW-0732">Signal</keyword>
<dbReference type="SUPFAM" id="SSF53800">
    <property type="entry name" value="Chelatase"/>
    <property type="match status" value="1"/>
</dbReference>
<organism evidence="4 5">
    <name type="scientific">Nitrospira lenta</name>
    <dbReference type="NCBI Taxonomy" id="1436998"/>
    <lineage>
        <taxon>Bacteria</taxon>
        <taxon>Pseudomonadati</taxon>
        <taxon>Nitrospirota</taxon>
        <taxon>Nitrospiria</taxon>
        <taxon>Nitrospirales</taxon>
        <taxon>Nitrospiraceae</taxon>
        <taxon>Nitrospira</taxon>
    </lineage>
</organism>
<dbReference type="InParanoid" id="A0A330L0U9"/>
<dbReference type="Proteomes" id="UP000248168">
    <property type="component" value="Unassembled WGS sequence"/>
</dbReference>
<reference evidence="5" key="1">
    <citation type="submission" date="2018-04" db="EMBL/GenBank/DDBJ databases">
        <authorList>
            <person name="Lucker S."/>
            <person name="Sakoula D."/>
        </authorList>
    </citation>
    <scope>NUCLEOTIDE SEQUENCE [LARGE SCALE GENOMIC DNA]</scope>
</reference>
<proteinExistence type="predicted"/>
<dbReference type="InterPro" id="IPR002762">
    <property type="entry name" value="CbiX-like"/>
</dbReference>
<name>A0A330L0U9_9BACT</name>
<dbReference type="EMBL" id="OUNR01000001">
    <property type="protein sequence ID" value="SPP63388.1"/>
    <property type="molecule type" value="Genomic_DNA"/>
</dbReference>
<dbReference type="CDD" id="cd03416">
    <property type="entry name" value="CbiX_SirB_N"/>
    <property type="match status" value="1"/>
</dbReference>
<keyword evidence="2" id="KW-0456">Lyase</keyword>
<dbReference type="PANTHER" id="PTHR33542:SF3">
    <property type="entry name" value="SIROHYDROCHLORIN FERROCHELATASE, CHLOROPLASTIC"/>
    <property type="match status" value="1"/>
</dbReference>
<dbReference type="OrthoDB" id="1066872at2"/>
<dbReference type="Gene3D" id="3.40.50.1400">
    <property type="match status" value="1"/>
</dbReference>